<proteinExistence type="predicted"/>
<name>A0ABP2IMZ0_CORAM</name>
<sequence length="51" mass="5515">MLRSSADPLSTASDHCFWVPTAAKFEFSKAIIVVCTDWASTLLAALDKLSV</sequence>
<gene>
    <name evidence="1" type="ORF">HMPREF0281_00600</name>
</gene>
<comment type="caution">
    <text evidence="1">The sequence shown here is derived from an EMBL/GenBank/DDBJ whole genome shotgun (WGS) entry which is preliminary data.</text>
</comment>
<organism evidence="1 2">
    <name type="scientific">Corynebacterium ammoniagenes DSM 20306</name>
    <dbReference type="NCBI Taxonomy" id="649754"/>
    <lineage>
        <taxon>Bacteria</taxon>
        <taxon>Bacillati</taxon>
        <taxon>Actinomycetota</taxon>
        <taxon>Actinomycetes</taxon>
        <taxon>Mycobacteriales</taxon>
        <taxon>Corynebacteriaceae</taxon>
        <taxon>Corynebacterium</taxon>
    </lineage>
</organism>
<accession>A0ABP2IMZ0</accession>
<dbReference type="Proteomes" id="UP000006015">
    <property type="component" value="Unassembled WGS sequence"/>
</dbReference>
<protein>
    <submittedName>
        <fullName evidence="1">Uncharacterized protein</fullName>
    </submittedName>
</protein>
<evidence type="ECO:0000313" key="2">
    <source>
        <dbReference type="Proteomes" id="UP000006015"/>
    </source>
</evidence>
<evidence type="ECO:0000313" key="1">
    <source>
        <dbReference type="EMBL" id="EFG82222.1"/>
    </source>
</evidence>
<dbReference type="EMBL" id="ADNS01000003">
    <property type="protein sequence ID" value="EFG82222.1"/>
    <property type="molecule type" value="Genomic_DNA"/>
</dbReference>
<keyword evidence="2" id="KW-1185">Reference proteome</keyword>
<reference evidence="1 2" key="1">
    <citation type="submission" date="2010-04" db="EMBL/GenBank/DDBJ databases">
        <authorList>
            <person name="Weinstock G."/>
            <person name="Sodergren E."/>
            <person name="Clifton S."/>
            <person name="Fulton L."/>
            <person name="Fulton B."/>
            <person name="Courtney L."/>
            <person name="Fronick C."/>
            <person name="Harrison M."/>
            <person name="Strong C."/>
            <person name="Farmer C."/>
            <person name="Delahaunty K."/>
            <person name="Markovic C."/>
            <person name="Hall O."/>
            <person name="Minx P."/>
            <person name="Tomlinson C."/>
            <person name="Mitreva M."/>
            <person name="Hou S."/>
            <person name="Wollam A."/>
            <person name="Pepin K.H."/>
            <person name="Johnson M."/>
            <person name="Bhonagiri V."/>
            <person name="Zhang X."/>
            <person name="Suruliraj S."/>
            <person name="Warren W."/>
            <person name="Chinwalla A."/>
            <person name="Mardis E.R."/>
            <person name="Wilson R.K."/>
        </authorList>
    </citation>
    <scope>NUCLEOTIDE SEQUENCE [LARGE SCALE GENOMIC DNA]</scope>
    <source>
        <strain evidence="1 2">DSM 20306</strain>
    </source>
</reference>